<keyword evidence="3" id="KW-1185">Reference proteome</keyword>
<proteinExistence type="predicted"/>
<dbReference type="RefSeq" id="WP_204023377.1">
    <property type="nucleotide sequence ID" value="NZ_BOOW01000010.1"/>
</dbReference>
<gene>
    <name evidence="2" type="primary">tfxG</name>
    <name evidence="2" type="ORF">Ssi02_18380</name>
</gene>
<dbReference type="InterPro" id="IPR002575">
    <property type="entry name" value="Aminoglycoside_PTrfase"/>
</dbReference>
<feature type="domain" description="Aminoglycoside phosphotransferase" evidence="1">
    <location>
        <begin position="134"/>
        <end position="197"/>
    </location>
</feature>
<dbReference type="Proteomes" id="UP000606172">
    <property type="component" value="Unassembled WGS sequence"/>
</dbReference>
<protein>
    <submittedName>
        <fullName evidence="2">Trifolitoxin immunity protein</fullName>
    </submittedName>
</protein>
<dbReference type="AlphaFoldDB" id="A0A919V715"/>
<organism evidence="2 3">
    <name type="scientific">Sinosporangium siamense</name>
    <dbReference type="NCBI Taxonomy" id="1367973"/>
    <lineage>
        <taxon>Bacteria</taxon>
        <taxon>Bacillati</taxon>
        <taxon>Actinomycetota</taxon>
        <taxon>Actinomycetes</taxon>
        <taxon>Streptosporangiales</taxon>
        <taxon>Streptosporangiaceae</taxon>
        <taxon>Sinosporangium</taxon>
    </lineage>
</organism>
<accession>A0A919V715</accession>
<dbReference type="Gene3D" id="3.90.1200.10">
    <property type="match status" value="1"/>
</dbReference>
<comment type="caution">
    <text evidence="2">The sequence shown here is derived from an EMBL/GenBank/DDBJ whole genome shotgun (WGS) entry which is preliminary data.</text>
</comment>
<dbReference type="InterPro" id="IPR011009">
    <property type="entry name" value="Kinase-like_dom_sf"/>
</dbReference>
<dbReference type="SUPFAM" id="SSF56112">
    <property type="entry name" value="Protein kinase-like (PK-like)"/>
    <property type="match status" value="1"/>
</dbReference>
<dbReference type="Pfam" id="PF01636">
    <property type="entry name" value="APH"/>
    <property type="match status" value="1"/>
</dbReference>
<name>A0A919V715_9ACTN</name>
<evidence type="ECO:0000259" key="1">
    <source>
        <dbReference type="Pfam" id="PF01636"/>
    </source>
</evidence>
<reference evidence="2" key="1">
    <citation type="submission" date="2021-01" db="EMBL/GenBank/DDBJ databases">
        <title>Whole genome shotgun sequence of Sinosporangium siamense NBRC 109515.</title>
        <authorList>
            <person name="Komaki H."/>
            <person name="Tamura T."/>
        </authorList>
    </citation>
    <scope>NUCLEOTIDE SEQUENCE</scope>
    <source>
        <strain evidence="2">NBRC 109515</strain>
    </source>
</reference>
<evidence type="ECO:0000313" key="3">
    <source>
        <dbReference type="Proteomes" id="UP000606172"/>
    </source>
</evidence>
<evidence type="ECO:0000313" key="2">
    <source>
        <dbReference type="EMBL" id="GII91607.1"/>
    </source>
</evidence>
<sequence>MVSATLQPDLRSLGRDLWAEIPLTGGDVTDGVVRAGDTVRRPARASTLTVHALLRHLAAEGFTAAPSALGFDERGREVLTYIPGEIVPRPLPAYALGEESLVALAEMVRRLHDTTATFVPARDAVWERGSNDDAAPEIIGHCDITPENVIFRDRRPYALIDFDMARPTTRLFDIVTTLRHWAPFADPVDRDARQRSLDVAARTRLFCDVYGVNRRERRRLVEVARLRFTRAYAEMRDRATSQGGGWARLWAGGAGERIRRAAAWLDTHEDEIQSALI</sequence>
<dbReference type="EMBL" id="BOOW01000010">
    <property type="protein sequence ID" value="GII91607.1"/>
    <property type="molecule type" value="Genomic_DNA"/>
</dbReference>